<gene>
    <name evidence="2" type="ORF">GND95_08640</name>
</gene>
<comment type="caution">
    <text evidence="2">The sequence shown here is derived from an EMBL/GenBank/DDBJ whole genome shotgun (WGS) entry which is preliminary data.</text>
</comment>
<feature type="transmembrane region" description="Helical" evidence="1">
    <location>
        <begin position="7"/>
        <end position="30"/>
    </location>
</feature>
<keyword evidence="1" id="KW-0812">Transmembrane</keyword>
<evidence type="ECO:0000256" key="1">
    <source>
        <dbReference type="SAM" id="Phobius"/>
    </source>
</evidence>
<keyword evidence="1" id="KW-0472">Membrane</keyword>
<dbReference type="OrthoDB" id="2973050at2"/>
<evidence type="ECO:0000313" key="3">
    <source>
        <dbReference type="Proteomes" id="UP000483018"/>
    </source>
</evidence>
<protein>
    <submittedName>
        <fullName evidence="2">Uncharacterized protein</fullName>
    </submittedName>
</protein>
<dbReference type="Proteomes" id="UP000483018">
    <property type="component" value="Unassembled WGS sequence"/>
</dbReference>
<proteinExistence type="predicted"/>
<name>A0A7C8LHI4_9FIRM</name>
<feature type="transmembrane region" description="Helical" evidence="1">
    <location>
        <begin position="112"/>
        <end position="134"/>
    </location>
</feature>
<sequence length="195" mass="22076">MVEKVKGIIPLLIIILLLVLFLIFCIRMIFITSKTSKEAKKNRKQKLRELNATVCEHFFHTMGLPLPEKTFCQLYLCAEKIIIEANGFTFNLPKEKIQDVSIKTDKEIHKQYVSSIGGAVGGAFLFGPLGAMIGGRVKEKKSTKITDYLIFTYEKEGNPAFIAFEIPKASRADKFVKDFRINSNNINKANKTIEL</sequence>
<keyword evidence="3" id="KW-1185">Reference proteome</keyword>
<dbReference type="AlphaFoldDB" id="A0A7C8LHI4"/>
<evidence type="ECO:0000313" key="2">
    <source>
        <dbReference type="EMBL" id="KAE9633713.1"/>
    </source>
</evidence>
<dbReference type="EMBL" id="WSLF01000007">
    <property type="protein sequence ID" value="KAE9633713.1"/>
    <property type="molecule type" value="Genomic_DNA"/>
</dbReference>
<keyword evidence="1" id="KW-1133">Transmembrane helix</keyword>
<accession>A0A7C8LHI4</accession>
<dbReference type="RefSeq" id="WP_158740477.1">
    <property type="nucleotide sequence ID" value="NZ_WSLF01000007.1"/>
</dbReference>
<organism evidence="2 3">
    <name type="scientific">Defluviitalea raffinosedens</name>
    <dbReference type="NCBI Taxonomy" id="1450156"/>
    <lineage>
        <taxon>Bacteria</taxon>
        <taxon>Bacillati</taxon>
        <taxon>Bacillota</taxon>
        <taxon>Clostridia</taxon>
        <taxon>Lachnospirales</taxon>
        <taxon>Defluviitaleaceae</taxon>
        <taxon>Defluviitalea</taxon>
    </lineage>
</organism>
<reference evidence="2 3" key="1">
    <citation type="submission" date="2019-12" db="EMBL/GenBank/DDBJ databases">
        <title>Defluviitalea raffinosedens, isolated from a biogas fermenter, genome sequencing and characterization.</title>
        <authorList>
            <person name="Rettenmaier R."/>
            <person name="Schneider M."/>
            <person name="Neuhaus K."/>
            <person name="Liebl W."/>
            <person name="Zverlov V."/>
        </authorList>
    </citation>
    <scope>NUCLEOTIDE SEQUENCE [LARGE SCALE GENOMIC DNA]</scope>
    <source>
        <strain evidence="2 3">249c-K6</strain>
    </source>
</reference>